<proteinExistence type="inferred from homology"/>
<dbReference type="Gene3D" id="3.40.50.2020">
    <property type="match status" value="1"/>
</dbReference>
<evidence type="ECO:0000259" key="2">
    <source>
        <dbReference type="Pfam" id="PF00156"/>
    </source>
</evidence>
<comment type="similarity">
    <text evidence="1">Belongs to the ComF/GntX family.</text>
</comment>
<dbReference type="InterPro" id="IPR029057">
    <property type="entry name" value="PRTase-like"/>
</dbReference>
<dbReference type="InterPro" id="IPR051910">
    <property type="entry name" value="ComF/GntX_DNA_util-trans"/>
</dbReference>
<protein>
    <recommendedName>
        <fullName evidence="2">Phosphoribosyltransferase domain-containing protein</fullName>
    </recommendedName>
</protein>
<gene>
    <name evidence="3" type="ORF">A2949_00325</name>
</gene>
<accession>A0A1F4XX78</accession>
<evidence type="ECO:0000256" key="1">
    <source>
        <dbReference type="ARBA" id="ARBA00008007"/>
    </source>
</evidence>
<feature type="domain" description="Phosphoribosyltransferase" evidence="2">
    <location>
        <begin position="156"/>
        <end position="200"/>
    </location>
</feature>
<reference evidence="3 4" key="1">
    <citation type="journal article" date="2016" name="Nat. Commun.">
        <title>Thousands of microbial genomes shed light on interconnected biogeochemical processes in an aquifer system.</title>
        <authorList>
            <person name="Anantharaman K."/>
            <person name="Brown C.T."/>
            <person name="Hug L.A."/>
            <person name="Sharon I."/>
            <person name="Castelle C.J."/>
            <person name="Probst A.J."/>
            <person name="Thomas B.C."/>
            <person name="Singh A."/>
            <person name="Wilkins M.J."/>
            <person name="Karaoz U."/>
            <person name="Brodie E.L."/>
            <person name="Williams K.H."/>
            <person name="Hubbard S.S."/>
            <person name="Banfield J.F."/>
        </authorList>
    </citation>
    <scope>NUCLEOTIDE SEQUENCE [LARGE SCALE GENOMIC DNA]</scope>
</reference>
<dbReference type="InterPro" id="IPR000836">
    <property type="entry name" value="PRTase_dom"/>
</dbReference>
<dbReference type="AlphaFoldDB" id="A0A1F4XX78"/>
<name>A0A1F4XX78_9BACT</name>
<dbReference type="PANTHER" id="PTHR47505">
    <property type="entry name" value="DNA UTILIZATION PROTEIN YHGH"/>
    <property type="match status" value="1"/>
</dbReference>
<sequence length="202" mass="22249">MLRALLRDVFDLVVPPRASERVVRTLSLDELQTLRAADGCLPYHDPRVTALIWEIKYRANKSAAALGGILLYEELLALATEELGAPLLVPIPMHQNRRRQRGHNHTEVLCVAALAHLGNAYEYAPNTLRRIIDTKTQQGLPKAERLRNVVRSMEAVQTERIAGRVCVVVDDVATTGATLAEARRALRAAGARGVHTIALARS</sequence>
<evidence type="ECO:0000313" key="4">
    <source>
        <dbReference type="Proteomes" id="UP000178585"/>
    </source>
</evidence>
<dbReference type="EMBL" id="MEWZ01000026">
    <property type="protein sequence ID" value="OGC86312.1"/>
    <property type="molecule type" value="Genomic_DNA"/>
</dbReference>
<dbReference type="STRING" id="1797245.A2949_00325"/>
<organism evidence="3 4">
    <name type="scientific">Candidatus Adlerbacteria bacterium RIFCSPLOWO2_01_FULL_54_21b</name>
    <dbReference type="NCBI Taxonomy" id="1797245"/>
    <lineage>
        <taxon>Bacteria</taxon>
        <taxon>Candidatus Adleribacteriota</taxon>
    </lineage>
</organism>
<dbReference type="PANTHER" id="PTHR47505:SF1">
    <property type="entry name" value="DNA UTILIZATION PROTEIN YHGH"/>
    <property type="match status" value="1"/>
</dbReference>
<dbReference type="SUPFAM" id="SSF53271">
    <property type="entry name" value="PRTase-like"/>
    <property type="match status" value="1"/>
</dbReference>
<dbReference type="Pfam" id="PF00156">
    <property type="entry name" value="Pribosyltran"/>
    <property type="match status" value="1"/>
</dbReference>
<comment type="caution">
    <text evidence="3">The sequence shown here is derived from an EMBL/GenBank/DDBJ whole genome shotgun (WGS) entry which is preliminary data.</text>
</comment>
<evidence type="ECO:0000313" key="3">
    <source>
        <dbReference type="EMBL" id="OGC86312.1"/>
    </source>
</evidence>
<dbReference type="Proteomes" id="UP000178585">
    <property type="component" value="Unassembled WGS sequence"/>
</dbReference>